<feature type="compositionally biased region" description="Polar residues" evidence="1">
    <location>
        <begin position="41"/>
        <end position="53"/>
    </location>
</feature>
<gene>
    <name evidence="2" type="ORF">FBUS_11731</name>
</gene>
<feature type="region of interest" description="Disordered" evidence="1">
    <location>
        <begin position="1"/>
        <end position="53"/>
    </location>
</feature>
<feature type="compositionally biased region" description="Low complexity" evidence="1">
    <location>
        <begin position="136"/>
        <end position="151"/>
    </location>
</feature>
<feature type="compositionally biased region" description="Polar residues" evidence="1">
    <location>
        <begin position="13"/>
        <end position="32"/>
    </location>
</feature>
<reference evidence="2" key="1">
    <citation type="submission" date="2019-05" db="EMBL/GenBank/DDBJ databases">
        <title>Annotation for the trematode Fasciolopsis buski.</title>
        <authorList>
            <person name="Choi Y.-J."/>
        </authorList>
    </citation>
    <scope>NUCLEOTIDE SEQUENCE</scope>
    <source>
        <strain evidence="2">HT</strain>
        <tissue evidence="2">Whole worm</tissue>
    </source>
</reference>
<sequence>MPLDLVCDDRESAGSTGSASSPFPNRPSTPNLFSDIGDGSQPGSQTNCSLQTTNVSSSGHLTYLGNGSSSLDVSQRNETNKCASDSNSTPYQSHHSRHDNDRPVYPSSYLKEPENGSAVASLTSPGFGTIPVAMNGSSLSSSSTSSIGSTSPTAPNASSC</sequence>
<dbReference type="GO" id="GO:0003677">
    <property type="term" value="F:DNA binding"/>
    <property type="evidence" value="ECO:0007669"/>
    <property type="project" value="UniProtKB-KW"/>
</dbReference>
<dbReference type="Proteomes" id="UP000728185">
    <property type="component" value="Unassembled WGS sequence"/>
</dbReference>
<feature type="region of interest" description="Disordered" evidence="1">
    <location>
        <begin position="65"/>
        <end position="160"/>
    </location>
</feature>
<keyword evidence="3" id="KW-1185">Reference proteome</keyword>
<comment type="caution">
    <text evidence="2">The sequence shown here is derived from an EMBL/GenBank/DDBJ whole genome shotgun (WGS) entry which is preliminary data.</text>
</comment>
<keyword evidence="2" id="KW-0371">Homeobox</keyword>
<proteinExistence type="predicted"/>
<dbReference type="EMBL" id="LUCM01005714">
    <property type="protein sequence ID" value="KAA0192405.1"/>
    <property type="molecule type" value="Genomic_DNA"/>
</dbReference>
<accession>A0A8E0RXX1</accession>
<keyword evidence="2" id="KW-0238">DNA-binding</keyword>
<organism evidence="2 3">
    <name type="scientific">Fasciolopsis buskii</name>
    <dbReference type="NCBI Taxonomy" id="27845"/>
    <lineage>
        <taxon>Eukaryota</taxon>
        <taxon>Metazoa</taxon>
        <taxon>Spiralia</taxon>
        <taxon>Lophotrochozoa</taxon>
        <taxon>Platyhelminthes</taxon>
        <taxon>Trematoda</taxon>
        <taxon>Digenea</taxon>
        <taxon>Plagiorchiida</taxon>
        <taxon>Echinostomata</taxon>
        <taxon>Echinostomatoidea</taxon>
        <taxon>Fasciolidae</taxon>
        <taxon>Fasciolopsis</taxon>
    </lineage>
</organism>
<evidence type="ECO:0000313" key="2">
    <source>
        <dbReference type="EMBL" id="KAA0192405.1"/>
    </source>
</evidence>
<dbReference type="OrthoDB" id="10056939at2759"/>
<feature type="compositionally biased region" description="Polar residues" evidence="1">
    <location>
        <begin position="65"/>
        <end position="93"/>
    </location>
</feature>
<evidence type="ECO:0000256" key="1">
    <source>
        <dbReference type="SAM" id="MobiDB-lite"/>
    </source>
</evidence>
<dbReference type="AlphaFoldDB" id="A0A8E0RXX1"/>
<protein>
    <submittedName>
        <fullName evidence="2">Homeobox protein meis3-A</fullName>
    </submittedName>
</protein>
<evidence type="ECO:0000313" key="3">
    <source>
        <dbReference type="Proteomes" id="UP000728185"/>
    </source>
</evidence>
<name>A0A8E0RXX1_9TREM</name>